<organism evidence="2 3">
    <name type="scientific">Acidisoma silvae</name>
    <dbReference type="NCBI Taxonomy" id="2802396"/>
    <lineage>
        <taxon>Bacteria</taxon>
        <taxon>Pseudomonadati</taxon>
        <taxon>Pseudomonadota</taxon>
        <taxon>Alphaproteobacteria</taxon>
        <taxon>Acetobacterales</taxon>
        <taxon>Acidocellaceae</taxon>
        <taxon>Acidisoma</taxon>
    </lineage>
</organism>
<feature type="domain" description="Dienelactone hydrolase" evidence="1">
    <location>
        <begin position="15"/>
        <end position="218"/>
    </location>
</feature>
<sequence>MSTIALIAGDGHELSAYKAGPADATMGLVVVQEIFGVNGHMRFASDALAEAGFAVICPALFDRAERGVELGYGAEDRDHGLALRAKITEDQVMLDIEAAAASLGTKTIGIIGYCWGGTIAWWGATRSQSFKAAIGWYGGGIAATRTETPHCPVQLHFGAEDHGIPLTDVDAIRAAQPGAEVFVYERAAHGFGCEARASFNEGAFSLAQTRSLDFFRRHLAV</sequence>
<protein>
    <submittedName>
        <fullName evidence="2">Dienelactone hydrolase family protein</fullName>
    </submittedName>
</protein>
<dbReference type="InterPro" id="IPR029058">
    <property type="entry name" value="AB_hydrolase_fold"/>
</dbReference>
<evidence type="ECO:0000313" key="2">
    <source>
        <dbReference type="EMBL" id="MCB8874540.1"/>
    </source>
</evidence>
<dbReference type="InterPro" id="IPR051049">
    <property type="entry name" value="Dienelactone_hydrolase-like"/>
</dbReference>
<dbReference type="GO" id="GO:0016787">
    <property type="term" value="F:hydrolase activity"/>
    <property type="evidence" value="ECO:0007669"/>
    <property type="project" value="UniProtKB-KW"/>
</dbReference>
<reference evidence="2" key="2">
    <citation type="submission" date="2021-01" db="EMBL/GenBank/DDBJ databases">
        <authorList>
            <person name="Mieszkin S."/>
            <person name="Pouder E."/>
            <person name="Alain K."/>
        </authorList>
    </citation>
    <scope>NUCLEOTIDE SEQUENCE</scope>
    <source>
        <strain evidence="2">HW T2.11</strain>
    </source>
</reference>
<dbReference type="InterPro" id="IPR002925">
    <property type="entry name" value="Dienelactn_hydro"/>
</dbReference>
<evidence type="ECO:0000313" key="3">
    <source>
        <dbReference type="Proteomes" id="UP000708298"/>
    </source>
</evidence>
<name>A0A963YPA5_9PROT</name>
<dbReference type="AlphaFoldDB" id="A0A963YPA5"/>
<proteinExistence type="predicted"/>
<dbReference type="PANTHER" id="PTHR46623">
    <property type="entry name" value="CARBOXYMETHYLENEBUTENOLIDASE-RELATED"/>
    <property type="match status" value="1"/>
</dbReference>
<accession>A0A963YPA5</accession>
<dbReference type="EMBL" id="JAESVB010000002">
    <property type="protein sequence ID" value="MCB8874540.1"/>
    <property type="molecule type" value="Genomic_DNA"/>
</dbReference>
<keyword evidence="3" id="KW-1185">Reference proteome</keyword>
<keyword evidence="2" id="KW-0378">Hydrolase</keyword>
<dbReference type="Proteomes" id="UP000708298">
    <property type="component" value="Unassembled WGS sequence"/>
</dbReference>
<dbReference type="Gene3D" id="3.40.50.1820">
    <property type="entry name" value="alpha/beta hydrolase"/>
    <property type="match status" value="1"/>
</dbReference>
<dbReference type="SUPFAM" id="SSF53474">
    <property type="entry name" value="alpha/beta-Hydrolases"/>
    <property type="match status" value="1"/>
</dbReference>
<reference evidence="2" key="1">
    <citation type="journal article" date="2021" name="Microorganisms">
        <title>Acidisoma silvae sp. nov. and Acidisomacellulosilytica sp. nov., Two Acidophilic Bacteria Isolated from Decaying Wood, Hydrolyzing Cellulose and Producing Poly-3-hydroxybutyrate.</title>
        <authorList>
            <person name="Mieszkin S."/>
            <person name="Pouder E."/>
            <person name="Uroz S."/>
            <person name="Simon-Colin C."/>
            <person name="Alain K."/>
        </authorList>
    </citation>
    <scope>NUCLEOTIDE SEQUENCE</scope>
    <source>
        <strain evidence="2">HW T2.11</strain>
    </source>
</reference>
<gene>
    <name evidence="2" type="ORF">ASILVAE211_05025</name>
</gene>
<dbReference type="PANTHER" id="PTHR46623:SF6">
    <property type="entry name" value="ALPHA_BETA-HYDROLASES SUPERFAMILY PROTEIN"/>
    <property type="match status" value="1"/>
</dbReference>
<dbReference type="Pfam" id="PF01738">
    <property type="entry name" value="DLH"/>
    <property type="match status" value="1"/>
</dbReference>
<evidence type="ECO:0000259" key="1">
    <source>
        <dbReference type="Pfam" id="PF01738"/>
    </source>
</evidence>
<dbReference type="RefSeq" id="WP_227320211.1">
    <property type="nucleotide sequence ID" value="NZ_JAESVB010000002.1"/>
</dbReference>
<comment type="caution">
    <text evidence="2">The sequence shown here is derived from an EMBL/GenBank/DDBJ whole genome shotgun (WGS) entry which is preliminary data.</text>
</comment>